<dbReference type="Proteomes" id="UP000193431">
    <property type="component" value="Chromosome"/>
</dbReference>
<dbReference type="SUPFAM" id="SSF56281">
    <property type="entry name" value="Metallo-hydrolase/oxidoreductase"/>
    <property type="match status" value="1"/>
</dbReference>
<keyword evidence="3" id="KW-1185">Reference proteome</keyword>
<dbReference type="Pfam" id="PF00753">
    <property type="entry name" value="Lactamase_B"/>
    <property type="match status" value="1"/>
</dbReference>
<dbReference type="RefSeq" id="WP_085765896.1">
    <property type="nucleotide sequence ID" value="NZ_CP019344.1"/>
</dbReference>
<dbReference type="InterPro" id="IPR001279">
    <property type="entry name" value="Metallo-B-lactamas"/>
</dbReference>
<feature type="domain" description="Metallo-beta-lactamase" evidence="1">
    <location>
        <begin position="44"/>
        <end position="211"/>
    </location>
</feature>
<reference evidence="2 3" key="1">
    <citation type="submission" date="2016-11" db="EMBL/GenBank/DDBJ databases">
        <title>Trade-off between light-utilization and light-protection in marine flavobacteria.</title>
        <authorList>
            <person name="Kumagai Y."/>
        </authorList>
    </citation>
    <scope>NUCLEOTIDE SEQUENCE [LARGE SCALE GENOMIC DNA]</scope>
    <source>
        <strain evidence="2 3">JCM 13191</strain>
    </source>
</reference>
<dbReference type="STRING" id="331648.BST97_03275"/>
<evidence type="ECO:0000259" key="1">
    <source>
        <dbReference type="SMART" id="SM00849"/>
    </source>
</evidence>
<name>A0A1W6MHM8_9FLAO</name>
<dbReference type="PANTHER" id="PTHR42773">
    <property type="entry name" value="METALLO-BETA-LACTAMASE-RELATED"/>
    <property type="match status" value="1"/>
</dbReference>
<evidence type="ECO:0000313" key="2">
    <source>
        <dbReference type="EMBL" id="ARN77095.1"/>
    </source>
</evidence>
<dbReference type="Gene3D" id="3.60.15.10">
    <property type="entry name" value="Ribonuclease Z/Hydroxyacylglutathione hydrolase-like"/>
    <property type="match status" value="1"/>
</dbReference>
<dbReference type="SMART" id="SM00849">
    <property type="entry name" value="Lactamase_B"/>
    <property type="match status" value="1"/>
</dbReference>
<organism evidence="2 3">
    <name type="scientific">Nonlabens spongiae</name>
    <dbReference type="NCBI Taxonomy" id="331648"/>
    <lineage>
        <taxon>Bacteria</taxon>
        <taxon>Pseudomonadati</taxon>
        <taxon>Bacteroidota</taxon>
        <taxon>Flavobacteriia</taxon>
        <taxon>Flavobacteriales</taxon>
        <taxon>Flavobacteriaceae</taxon>
        <taxon>Nonlabens</taxon>
    </lineage>
</organism>
<sequence>MHDTVEKLDTFSRLDALRTAVYGDSVKILHDTFLLKFPKREHRYGNGFAIRHQNRKDLVLIDTVNREHHGELVRFRESGYNIKGLLLTNKNLISQAYTELSDIARELRTEIYIHPLDSPVTNSIDITGYHDFLQEFDLTVFHTPGHTSGSVMIYSGASGALFTGDSAVGSPYESDNYYFERPPITSDESDLALRESWKSISVDFKHLLPLHGKPQFDINPEKRNQILNNLIKTEKTKHL</sequence>
<dbReference type="AlphaFoldDB" id="A0A1W6MHM8"/>
<dbReference type="OrthoDB" id="1449933at2"/>
<proteinExistence type="predicted"/>
<protein>
    <recommendedName>
        <fullName evidence="1">Metallo-beta-lactamase domain-containing protein</fullName>
    </recommendedName>
</protein>
<evidence type="ECO:0000313" key="3">
    <source>
        <dbReference type="Proteomes" id="UP000193431"/>
    </source>
</evidence>
<gene>
    <name evidence="2" type="ORF">BST97_03275</name>
</gene>
<dbReference type="PANTHER" id="PTHR42773:SF1">
    <property type="entry name" value="METALLO-BETA-LACTAMASE FAMILY PROTEIN"/>
    <property type="match status" value="1"/>
</dbReference>
<accession>A0A1W6MHM8</accession>
<dbReference type="InterPro" id="IPR036866">
    <property type="entry name" value="RibonucZ/Hydroxyglut_hydro"/>
</dbReference>
<dbReference type="EMBL" id="CP019344">
    <property type="protein sequence ID" value="ARN77095.1"/>
    <property type="molecule type" value="Genomic_DNA"/>
</dbReference>